<protein>
    <submittedName>
        <fullName evidence="2">Uncharacterized protein</fullName>
    </submittedName>
</protein>
<evidence type="ECO:0000313" key="3">
    <source>
        <dbReference type="Proteomes" id="UP000623467"/>
    </source>
</evidence>
<organism evidence="2 3">
    <name type="scientific">Mycena sanguinolenta</name>
    <dbReference type="NCBI Taxonomy" id="230812"/>
    <lineage>
        <taxon>Eukaryota</taxon>
        <taxon>Fungi</taxon>
        <taxon>Dikarya</taxon>
        <taxon>Basidiomycota</taxon>
        <taxon>Agaricomycotina</taxon>
        <taxon>Agaricomycetes</taxon>
        <taxon>Agaricomycetidae</taxon>
        <taxon>Agaricales</taxon>
        <taxon>Marasmiineae</taxon>
        <taxon>Mycenaceae</taxon>
        <taxon>Mycena</taxon>
    </lineage>
</organism>
<gene>
    <name evidence="2" type="ORF">MSAN_00539500</name>
</gene>
<proteinExistence type="predicted"/>
<name>A0A8H7DHF4_9AGAR</name>
<accession>A0A8H7DHF4</accession>
<keyword evidence="3" id="KW-1185">Reference proteome</keyword>
<feature type="region of interest" description="Disordered" evidence="1">
    <location>
        <begin position="305"/>
        <end position="369"/>
    </location>
</feature>
<evidence type="ECO:0000256" key="1">
    <source>
        <dbReference type="SAM" id="MobiDB-lite"/>
    </source>
</evidence>
<evidence type="ECO:0000313" key="2">
    <source>
        <dbReference type="EMBL" id="KAF7373302.1"/>
    </source>
</evidence>
<feature type="compositionally biased region" description="Low complexity" evidence="1">
    <location>
        <begin position="328"/>
        <end position="344"/>
    </location>
</feature>
<dbReference type="Proteomes" id="UP000623467">
    <property type="component" value="Unassembled WGS sequence"/>
</dbReference>
<sequence>MGRALSFSNPSTLDESQTRRQQSPQYGPVRMIYNLGNGIFTTRRLGCVNAESSSFSVIEKLLIASDCNLNPTSGIIAQRYLTGILELPAFWQGSGPLYTATFSKILHRLICVLKDLGLESGDRKEYIDLIFDNEGIDSLASAVLVGVASWHLASPQSQRWYHVLLQILRLLRLPEAQPLLPKSSAFAVDAEMKRIVPDTAPETLEGLAFIEDATETLLMHTDRISVGSIGDELDGSFIQASGVGPQRIGFTEATVSFQWPSIRSEVSRLLRWPTSLRQRTRVPELPNIHTARTWIPEQRRFSPYRSHAKHAAVSSSDPHATNDDERQSPMSSVSSPSFSMGSPVTNDAASSSDLHAMSDDEQQSAVSSASSMSLATSLVANNAASSLDPHATNDDEQQSTVASSPVVNGATWSADLHAQQLM</sequence>
<comment type="caution">
    <text evidence="2">The sequence shown here is derived from an EMBL/GenBank/DDBJ whole genome shotgun (WGS) entry which is preliminary data.</text>
</comment>
<reference evidence="2" key="1">
    <citation type="submission" date="2020-05" db="EMBL/GenBank/DDBJ databases">
        <title>Mycena genomes resolve the evolution of fungal bioluminescence.</title>
        <authorList>
            <person name="Tsai I.J."/>
        </authorList>
    </citation>
    <scope>NUCLEOTIDE SEQUENCE</scope>
    <source>
        <strain evidence="2">160909Yilan</strain>
    </source>
</reference>
<feature type="region of interest" description="Disordered" evidence="1">
    <location>
        <begin position="1"/>
        <end position="23"/>
    </location>
</feature>
<dbReference type="AlphaFoldDB" id="A0A8H7DHF4"/>
<feature type="region of interest" description="Disordered" evidence="1">
    <location>
        <begin position="385"/>
        <end position="406"/>
    </location>
</feature>
<dbReference type="EMBL" id="JACAZH010000003">
    <property type="protein sequence ID" value="KAF7373302.1"/>
    <property type="molecule type" value="Genomic_DNA"/>
</dbReference>